<sequence length="128" mass="13411">MKVSLIPIAHRPDLQLNDVWEEISVVGGDRVADPPLISTIEGETVSCVDASLPTRSTARQHLRGDRGDGRGSRRGSQPSLISTIGGKVASCTAASSPTKSTARRRLGGDRGGGRGSRHGFQPSPISTI</sequence>
<comment type="caution">
    <text evidence="2">The sequence shown here is derived from an EMBL/GenBank/DDBJ whole genome shotgun (WGS) entry which is preliminary data.</text>
</comment>
<dbReference type="Gramene" id="FCD_00015057-RA">
    <property type="protein sequence ID" value="FCD_00015057-RA:cds"/>
    <property type="gene ID" value="FCD_00015057"/>
</dbReference>
<dbReference type="AlphaFoldDB" id="A0AA88A8T6"/>
<dbReference type="Proteomes" id="UP001187192">
    <property type="component" value="Unassembled WGS sequence"/>
</dbReference>
<keyword evidence="3" id="KW-1185">Reference proteome</keyword>
<evidence type="ECO:0000256" key="1">
    <source>
        <dbReference type="SAM" id="MobiDB-lite"/>
    </source>
</evidence>
<accession>A0AA88A8T6</accession>
<reference evidence="2" key="1">
    <citation type="submission" date="2023-07" db="EMBL/GenBank/DDBJ databases">
        <title>draft genome sequence of fig (Ficus carica).</title>
        <authorList>
            <person name="Takahashi T."/>
            <person name="Nishimura K."/>
        </authorList>
    </citation>
    <scope>NUCLEOTIDE SEQUENCE</scope>
</reference>
<name>A0AA88A8T6_FICCA</name>
<gene>
    <name evidence="2" type="ORF">TIFTF001_010543</name>
</gene>
<proteinExistence type="predicted"/>
<organism evidence="2 3">
    <name type="scientific">Ficus carica</name>
    <name type="common">Common fig</name>
    <dbReference type="NCBI Taxonomy" id="3494"/>
    <lineage>
        <taxon>Eukaryota</taxon>
        <taxon>Viridiplantae</taxon>
        <taxon>Streptophyta</taxon>
        <taxon>Embryophyta</taxon>
        <taxon>Tracheophyta</taxon>
        <taxon>Spermatophyta</taxon>
        <taxon>Magnoliopsida</taxon>
        <taxon>eudicotyledons</taxon>
        <taxon>Gunneridae</taxon>
        <taxon>Pentapetalae</taxon>
        <taxon>rosids</taxon>
        <taxon>fabids</taxon>
        <taxon>Rosales</taxon>
        <taxon>Moraceae</taxon>
        <taxon>Ficeae</taxon>
        <taxon>Ficus</taxon>
    </lineage>
</organism>
<feature type="region of interest" description="Disordered" evidence="1">
    <location>
        <begin position="50"/>
        <end position="128"/>
    </location>
</feature>
<dbReference type="EMBL" id="BTGU01000012">
    <property type="protein sequence ID" value="GMN41308.1"/>
    <property type="molecule type" value="Genomic_DNA"/>
</dbReference>
<evidence type="ECO:0000313" key="3">
    <source>
        <dbReference type="Proteomes" id="UP001187192"/>
    </source>
</evidence>
<protein>
    <submittedName>
        <fullName evidence="2">Uncharacterized protein</fullName>
    </submittedName>
</protein>
<feature type="compositionally biased region" description="Basic and acidic residues" evidence="1">
    <location>
        <begin position="62"/>
        <end position="71"/>
    </location>
</feature>
<evidence type="ECO:0000313" key="2">
    <source>
        <dbReference type="EMBL" id="GMN41308.1"/>
    </source>
</evidence>